<dbReference type="SUPFAM" id="SSF88946">
    <property type="entry name" value="Sigma2 domain of RNA polymerase sigma factors"/>
    <property type="match status" value="1"/>
</dbReference>
<dbReference type="GO" id="GO:0003677">
    <property type="term" value="F:DNA binding"/>
    <property type="evidence" value="ECO:0007669"/>
    <property type="project" value="InterPro"/>
</dbReference>
<proteinExistence type="inferred from homology"/>
<evidence type="ECO:0000256" key="1">
    <source>
        <dbReference type="ARBA" id="ARBA00010641"/>
    </source>
</evidence>
<dbReference type="PANTHER" id="PTHR43133">
    <property type="entry name" value="RNA POLYMERASE ECF-TYPE SIGMA FACTO"/>
    <property type="match status" value="1"/>
</dbReference>
<keyword evidence="8" id="KW-1185">Reference proteome</keyword>
<dbReference type="Gene3D" id="1.10.10.10">
    <property type="entry name" value="Winged helix-like DNA-binding domain superfamily/Winged helix DNA-binding domain"/>
    <property type="match status" value="1"/>
</dbReference>
<dbReference type="InterPro" id="IPR013325">
    <property type="entry name" value="RNA_pol_sigma_r2"/>
</dbReference>
<evidence type="ECO:0000256" key="3">
    <source>
        <dbReference type="ARBA" id="ARBA00023082"/>
    </source>
</evidence>
<name>A0A2T6AMP0_9FLAO</name>
<dbReference type="InterPro" id="IPR036388">
    <property type="entry name" value="WH-like_DNA-bd_sf"/>
</dbReference>
<dbReference type="SUPFAM" id="SSF88659">
    <property type="entry name" value="Sigma3 and sigma4 domains of RNA polymerase sigma factors"/>
    <property type="match status" value="1"/>
</dbReference>
<evidence type="ECO:0000259" key="5">
    <source>
        <dbReference type="Pfam" id="PF04542"/>
    </source>
</evidence>
<evidence type="ECO:0000313" key="8">
    <source>
        <dbReference type="Proteomes" id="UP000244174"/>
    </source>
</evidence>
<reference evidence="7 8" key="1">
    <citation type="submission" date="2018-04" db="EMBL/GenBank/DDBJ databases">
        <title>Genomic Encyclopedia of Archaeal and Bacterial Type Strains, Phase II (KMG-II): from individual species to whole genera.</title>
        <authorList>
            <person name="Goeker M."/>
        </authorList>
    </citation>
    <scope>NUCLEOTIDE SEQUENCE [LARGE SCALE GENOMIC DNA]</scope>
    <source>
        <strain evidence="7 8">DSM 23082</strain>
    </source>
</reference>
<dbReference type="NCBIfam" id="TIGR02937">
    <property type="entry name" value="sigma70-ECF"/>
    <property type="match status" value="1"/>
</dbReference>
<evidence type="ECO:0000256" key="2">
    <source>
        <dbReference type="ARBA" id="ARBA00023015"/>
    </source>
</evidence>
<dbReference type="Proteomes" id="UP000244174">
    <property type="component" value="Unassembled WGS sequence"/>
</dbReference>
<feature type="domain" description="RNA polymerase sigma-70 region 2" evidence="5">
    <location>
        <begin position="22"/>
        <end position="88"/>
    </location>
</feature>
<dbReference type="Pfam" id="PF04542">
    <property type="entry name" value="Sigma70_r2"/>
    <property type="match status" value="1"/>
</dbReference>
<keyword evidence="3" id="KW-0731">Sigma factor</keyword>
<dbReference type="GO" id="GO:0016987">
    <property type="term" value="F:sigma factor activity"/>
    <property type="evidence" value="ECO:0007669"/>
    <property type="project" value="UniProtKB-KW"/>
</dbReference>
<comment type="similarity">
    <text evidence="1">Belongs to the sigma-70 factor family. ECF subfamily.</text>
</comment>
<dbReference type="OrthoDB" id="1056775at2"/>
<evidence type="ECO:0000259" key="6">
    <source>
        <dbReference type="Pfam" id="PF08281"/>
    </source>
</evidence>
<dbReference type="InterPro" id="IPR013324">
    <property type="entry name" value="RNA_pol_sigma_r3/r4-like"/>
</dbReference>
<dbReference type="AlphaFoldDB" id="A0A2T6AMP0"/>
<evidence type="ECO:0000256" key="4">
    <source>
        <dbReference type="ARBA" id="ARBA00023163"/>
    </source>
</evidence>
<dbReference type="EMBL" id="QBKQ01000001">
    <property type="protein sequence ID" value="PTX45092.1"/>
    <property type="molecule type" value="Genomic_DNA"/>
</dbReference>
<sequence>MVTTKDLILNCKKQDRKAQEQLYRIYAGKLFGVCLKYSDNYQQAEDNLQDGFITIFEKISQYKDQGSFEGWMKRILINTALQKHRQQKVYDIRNEEHLEQEEVEIETEDLSVDFLLECIQSLPDRYRQVFNLYVMDGYSHKEISEFLNISEGTSKSNLARARKALKEKIEKDQNIKNSAQSI</sequence>
<dbReference type="CDD" id="cd06171">
    <property type="entry name" value="Sigma70_r4"/>
    <property type="match status" value="1"/>
</dbReference>
<comment type="caution">
    <text evidence="7">The sequence shown here is derived from an EMBL/GenBank/DDBJ whole genome shotgun (WGS) entry which is preliminary data.</text>
</comment>
<dbReference type="GO" id="GO:0006352">
    <property type="term" value="P:DNA-templated transcription initiation"/>
    <property type="evidence" value="ECO:0007669"/>
    <property type="project" value="InterPro"/>
</dbReference>
<keyword evidence="2" id="KW-0805">Transcription regulation</keyword>
<dbReference type="Pfam" id="PF08281">
    <property type="entry name" value="Sigma70_r4_2"/>
    <property type="match status" value="1"/>
</dbReference>
<dbReference type="InterPro" id="IPR007627">
    <property type="entry name" value="RNA_pol_sigma70_r2"/>
</dbReference>
<dbReference type="InterPro" id="IPR014284">
    <property type="entry name" value="RNA_pol_sigma-70_dom"/>
</dbReference>
<feature type="domain" description="RNA polymerase sigma factor 70 region 4 type 2" evidence="6">
    <location>
        <begin position="115"/>
        <end position="165"/>
    </location>
</feature>
<dbReference type="Gene3D" id="1.10.1740.10">
    <property type="match status" value="1"/>
</dbReference>
<protein>
    <submittedName>
        <fullName evidence="7">RNA polymerase sigma-70 factor (ECF subfamily)</fullName>
    </submittedName>
</protein>
<dbReference type="PANTHER" id="PTHR43133:SF46">
    <property type="entry name" value="RNA POLYMERASE SIGMA-70 FACTOR ECF SUBFAMILY"/>
    <property type="match status" value="1"/>
</dbReference>
<dbReference type="InterPro" id="IPR039425">
    <property type="entry name" value="RNA_pol_sigma-70-like"/>
</dbReference>
<accession>A0A2T6AMP0</accession>
<dbReference type="RefSeq" id="WP_108170986.1">
    <property type="nucleotide sequence ID" value="NZ_QBKQ01000001.1"/>
</dbReference>
<organism evidence="7 8">
    <name type="scientific">Christiangramia gaetbulicola</name>
    <dbReference type="NCBI Taxonomy" id="703340"/>
    <lineage>
        <taxon>Bacteria</taxon>
        <taxon>Pseudomonadati</taxon>
        <taxon>Bacteroidota</taxon>
        <taxon>Flavobacteriia</taxon>
        <taxon>Flavobacteriales</taxon>
        <taxon>Flavobacteriaceae</taxon>
        <taxon>Christiangramia</taxon>
    </lineage>
</organism>
<evidence type="ECO:0000313" key="7">
    <source>
        <dbReference type="EMBL" id="PTX45092.1"/>
    </source>
</evidence>
<dbReference type="InterPro" id="IPR013249">
    <property type="entry name" value="RNA_pol_sigma70_r4_t2"/>
</dbReference>
<gene>
    <name evidence="7" type="ORF">C8P64_1082</name>
</gene>
<keyword evidence="4" id="KW-0804">Transcription</keyword>